<evidence type="ECO:0000313" key="2">
    <source>
        <dbReference type="EMBL" id="GBG84561.1"/>
    </source>
</evidence>
<evidence type="ECO:0000256" key="1">
    <source>
        <dbReference type="SAM" id="MobiDB-lite"/>
    </source>
</evidence>
<sequence>MIEECRGLKKTGDTQNKGAEDSDTSYELAPTFKSVEPDISYGLAQLSQTIEPDVSYELAQLFETPDLDMGCDLAQPFKSIDPDVGYKLAHPFETVESDVSYEMVQLFGTIEHDDNYDLAQLFEASEPDMDYGLQLFETVDTYENDVESSLKTTISRDLATTKDIEGSGMDQCKLISKCDVMSIGGEFVEDCLGGQQSDNPLAFDQEVEKKTVMEVKIIADADGPENMSMRIMKMSGLEERLETEKPAVDVKRYEDKDLVRAENWVAGSGIGIDMREWNADLGLFPLLLFTLVSMCARACCSRCNCSSFTQLIYDVFITGCPFVFGLFGRVKEGLHSLVGIWIRLSLSCGAFPTKPTKPFYTPLMLSYSGRRRDERRTKALENGGGGPDIERGRRSTIYYIDKVDQKA</sequence>
<feature type="region of interest" description="Disordered" evidence="1">
    <location>
        <begin position="1"/>
        <end position="25"/>
    </location>
</feature>
<gene>
    <name evidence="2" type="ORF">CBR_g38843</name>
</gene>
<dbReference type="AlphaFoldDB" id="A0A388LQL1"/>
<accession>A0A388LQL1</accession>
<protein>
    <submittedName>
        <fullName evidence="2">Uncharacterized protein</fullName>
    </submittedName>
</protein>
<proteinExistence type="predicted"/>
<feature type="compositionally biased region" description="Basic and acidic residues" evidence="1">
    <location>
        <begin position="1"/>
        <end position="12"/>
    </location>
</feature>
<dbReference type="Proteomes" id="UP000265515">
    <property type="component" value="Unassembled WGS sequence"/>
</dbReference>
<dbReference type="Gramene" id="GBG84561">
    <property type="protein sequence ID" value="GBG84561"/>
    <property type="gene ID" value="CBR_g38843"/>
</dbReference>
<evidence type="ECO:0000313" key="3">
    <source>
        <dbReference type="Proteomes" id="UP000265515"/>
    </source>
</evidence>
<name>A0A388LQL1_CHABU</name>
<organism evidence="2 3">
    <name type="scientific">Chara braunii</name>
    <name type="common">Braun's stonewort</name>
    <dbReference type="NCBI Taxonomy" id="69332"/>
    <lineage>
        <taxon>Eukaryota</taxon>
        <taxon>Viridiplantae</taxon>
        <taxon>Streptophyta</taxon>
        <taxon>Charophyceae</taxon>
        <taxon>Charales</taxon>
        <taxon>Characeae</taxon>
        <taxon>Chara</taxon>
    </lineage>
</organism>
<reference evidence="2 3" key="1">
    <citation type="journal article" date="2018" name="Cell">
        <title>The Chara Genome: Secondary Complexity and Implications for Plant Terrestrialization.</title>
        <authorList>
            <person name="Nishiyama T."/>
            <person name="Sakayama H."/>
            <person name="Vries J.D."/>
            <person name="Buschmann H."/>
            <person name="Saint-Marcoux D."/>
            <person name="Ullrich K.K."/>
            <person name="Haas F.B."/>
            <person name="Vanderstraeten L."/>
            <person name="Becker D."/>
            <person name="Lang D."/>
            <person name="Vosolsobe S."/>
            <person name="Rombauts S."/>
            <person name="Wilhelmsson P.K.I."/>
            <person name="Janitza P."/>
            <person name="Kern R."/>
            <person name="Heyl A."/>
            <person name="Rumpler F."/>
            <person name="Villalobos L.I.A.C."/>
            <person name="Clay J.M."/>
            <person name="Skokan R."/>
            <person name="Toyoda A."/>
            <person name="Suzuki Y."/>
            <person name="Kagoshima H."/>
            <person name="Schijlen E."/>
            <person name="Tajeshwar N."/>
            <person name="Catarino B."/>
            <person name="Hetherington A.J."/>
            <person name="Saltykova A."/>
            <person name="Bonnot C."/>
            <person name="Breuninger H."/>
            <person name="Symeonidi A."/>
            <person name="Radhakrishnan G.V."/>
            <person name="Van Nieuwerburgh F."/>
            <person name="Deforce D."/>
            <person name="Chang C."/>
            <person name="Karol K.G."/>
            <person name="Hedrich R."/>
            <person name="Ulvskov P."/>
            <person name="Glockner G."/>
            <person name="Delwiche C.F."/>
            <person name="Petrasek J."/>
            <person name="Van de Peer Y."/>
            <person name="Friml J."/>
            <person name="Beilby M."/>
            <person name="Dolan L."/>
            <person name="Kohara Y."/>
            <person name="Sugano S."/>
            <person name="Fujiyama A."/>
            <person name="Delaux P.-M."/>
            <person name="Quint M."/>
            <person name="TheiBen G."/>
            <person name="Hagemann M."/>
            <person name="Harholt J."/>
            <person name="Dunand C."/>
            <person name="Zachgo S."/>
            <person name="Langdale J."/>
            <person name="Maumus F."/>
            <person name="Straeten D.V.D."/>
            <person name="Gould S.B."/>
            <person name="Rensing S.A."/>
        </authorList>
    </citation>
    <scope>NUCLEOTIDE SEQUENCE [LARGE SCALE GENOMIC DNA]</scope>
    <source>
        <strain evidence="2 3">S276</strain>
    </source>
</reference>
<keyword evidence="3" id="KW-1185">Reference proteome</keyword>
<dbReference type="EMBL" id="BFEA01000480">
    <property type="protein sequence ID" value="GBG84561.1"/>
    <property type="molecule type" value="Genomic_DNA"/>
</dbReference>
<comment type="caution">
    <text evidence="2">The sequence shown here is derived from an EMBL/GenBank/DDBJ whole genome shotgun (WGS) entry which is preliminary data.</text>
</comment>